<evidence type="ECO:0000256" key="4">
    <source>
        <dbReference type="ARBA" id="ARBA00023136"/>
    </source>
</evidence>
<organism evidence="6 7">
    <name type="scientific">Maritimibacter harenae</name>
    <dbReference type="NCBI Taxonomy" id="2606218"/>
    <lineage>
        <taxon>Bacteria</taxon>
        <taxon>Pseudomonadati</taxon>
        <taxon>Pseudomonadota</taxon>
        <taxon>Alphaproteobacteria</taxon>
        <taxon>Rhodobacterales</taxon>
        <taxon>Roseobacteraceae</taxon>
        <taxon>Maritimibacter</taxon>
    </lineage>
</organism>
<feature type="transmembrane region" description="Helical" evidence="5">
    <location>
        <begin position="12"/>
        <end position="29"/>
    </location>
</feature>
<evidence type="ECO:0000256" key="1">
    <source>
        <dbReference type="ARBA" id="ARBA00004141"/>
    </source>
</evidence>
<dbReference type="AlphaFoldDB" id="A0A845M3W1"/>
<reference evidence="6 7" key="1">
    <citation type="submission" date="2019-12" db="EMBL/GenBank/DDBJ databases">
        <title>Maritimibacter sp. nov. sp. isolated from sea sand.</title>
        <authorList>
            <person name="Kim J."/>
            <person name="Jeong S.E."/>
            <person name="Jung H.S."/>
            <person name="Jeon C.O."/>
        </authorList>
    </citation>
    <scope>NUCLEOTIDE SEQUENCE [LARGE SCALE GENOMIC DNA]</scope>
    <source>
        <strain evidence="6 7">DP07</strain>
    </source>
</reference>
<evidence type="ECO:0000313" key="6">
    <source>
        <dbReference type="EMBL" id="MZR14715.1"/>
    </source>
</evidence>
<accession>A0A845M3W1</accession>
<dbReference type="PANTHER" id="PTHR30249">
    <property type="entry name" value="PUTATIVE SEROTONIN TRANSPORTER"/>
    <property type="match status" value="1"/>
</dbReference>
<keyword evidence="2 5" id="KW-0812">Transmembrane</keyword>
<feature type="transmembrane region" description="Helical" evidence="5">
    <location>
        <begin position="157"/>
        <end position="180"/>
    </location>
</feature>
<keyword evidence="7" id="KW-1185">Reference proteome</keyword>
<evidence type="ECO:0000313" key="7">
    <source>
        <dbReference type="Proteomes" id="UP000467322"/>
    </source>
</evidence>
<feature type="transmembrane region" description="Helical" evidence="5">
    <location>
        <begin position="102"/>
        <end position="126"/>
    </location>
</feature>
<gene>
    <name evidence="6" type="ORF">GQE99_16970</name>
</gene>
<dbReference type="GO" id="GO:0016020">
    <property type="term" value="C:membrane"/>
    <property type="evidence" value="ECO:0007669"/>
    <property type="project" value="UniProtKB-SubCell"/>
</dbReference>
<comment type="subcellular location">
    <subcellularLocation>
        <location evidence="1">Membrane</location>
        <topology evidence="1">Multi-pass membrane protein</topology>
    </subcellularLocation>
</comment>
<protein>
    <submittedName>
        <fullName evidence="6">LrgB family protein</fullName>
    </submittedName>
</protein>
<dbReference type="RefSeq" id="WP_161352817.1">
    <property type="nucleotide sequence ID" value="NZ_WTUX01000019.1"/>
</dbReference>
<evidence type="ECO:0000256" key="2">
    <source>
        <dbReference type="ARBA" id="ARBA00022692"/>
    </source>
</evidence>
<feature type="transmembrane region" description="Helical" evidence="5">
    <location>
        <begin position="72"/>
        <end position="90"/>
    </location>
</feature>
<comment type="caution">
    <text evidence="6">The sequence shown here is derived from an EMBL/GenBank/DDBJ whole genome shotgun (WGS) entry which is preliminary data.</text>
</comment>
<evidence type="ECO:0000256" key="3">
    <source>
        <dbReference type="ARBA" id="ARBA00022989"/>
    </source>
</evidence>
<feature type="transmembrane region" description="Helical" evidence="5">
    <location>
        <begin position="41"/>
        <end position="60"/>
    </location>
</feature>
<name>A0A845M3W1_9RHOB</name>
<dbReference type="PANTHER" id="PTHR30249:SF0">
    <property type="entry name" value="PLASTIDAL GLYCOLATE_GLYCERATE TRANSLOCATOR 1, CHLOROPLASTIC"/>
    <property type="match status" value="1"/>
</dbReference>
<sequence>MTDVAEIWSYLSARPLLWLTCTVVAYVLADGISARLNRHPLANPVLISVLLIAPLLSISQTPYATYFDGAQFIHFLLGPATVALAVPLHANLATIRRSALPLLAALFAGSLAAAGSAILIAMAFGLPEQVIVSVSPKSTTAPVALGISEALGGSPTLTAVLVILTGIVGAVVVTPLMNLLRINDWRARGFAVGVAAHGIGTARAFQVNETAGAFAGIGLALNAVLTSILAPILVALLL</sequence>
<dbReference type="EMBL" id="WTUX01000019">
    <property type="protein sequence ID" value="MZR14715.1"/>
    <property type="molecule type" value="Genomic_DNA"/>
</dbReference>
<keyword evidence="3 5" id="KW-1133">Transmembrane helix</keyword>
<keyword evidence="4 5" id="KW-0472">Membrane</keyword>
<dbReference type="Pfam" id="PF04172">
    <property type="entry name" value="LrgB"/>
    <property type="match status" value="1"/>
</dbReference>
<feature type="transmembrane region" description="Helical" evidence="5">
    <location>
        <begin position="211"/>
        <end position="237"/>
    </location>
</feature>
<dbReference type="InterPro" id="IPR007300">
    <property type="entry name" value="CidB/LrgB"/>
</dbReference>
<dbReference type="Proteomes" id="UP000467322">
    <property type="component" value="Unassembled WGS sequence"/>
</dbReference>
<proteinExistence type="predicted"/>
<evidence type="ECO:0000256" key="5">
    <source>
        <dbReference type="SAM" id="Phobius"/>
    </source>
</evidence>